<dbReference type="InterPro" id="IPR000873">
    <property type="entry name" value="AMP-dep_synth/lig_dom"/>
</dbReference>
<name>D0L2L5_GORB4</name>
<dbReference type="PROSITE" id="PS00012">
    <property type="entry name" value="PHOSPHOPANTETHEINE"/>
    <property type="match status" value="2"/>
</dbReference>
<evidence type="ECO:0000256" key="1">
    <source>
        <dbReference type="ARBA" id="ARBA00001957"/>
    </source>
</evidence>
<dbReference type="InterPro" id="IPR010071">
    <property type="entry name" value="AA_adenyl_dom"/>
</dbReference>
<dbReference type="NCBIfam" id="TIGR01733">
    <property type="entry name" value="AA-adenyl-dom"/>
    <property type="match status" value="2"/>
</dbReference>
<dbReference type="EMBL" id="CP001802">
    <property type="protein sequence ID" value="ACY22918.1"/>
    <property type="molecule type" value="Genomic_DNA"/>
</dbReference>
<dbReference type="CDD" id="cd05930">
    <property type="entry name" value="A_NRPS"/>
    <property type="match status" value="1"/>
</dbReference>
<reference evidence="6 7" key="2">
    <citation type="journal article" date="2010" name="Stand. Genomic Sci.">
        <title>Complete genome sequence of Gordonia bronchialis type strain (3410).</title>
        <authorList>
            <person name="Ivanova N."/>
            <person name="Sikorski J."/>
            <person name="Jando M."/>
            <person name="Lapidus A."/>
            <person name="Nolan M."/>
            <person name="Lucas S."/>
            <person name="Del Rio T.G."/>
            <person name="Tice H."/>
            <person name="Copeland A."/>
            <person name="Cheng J.F."/>
            <person name="Chen F."/>
            <person name="Bruce D."/>
            <person name="Goodwin L."/>
            <person name="Pitluck S."/>
            <person name="Mavromatis K."/>
            <person name="Ovchinnikova G."/>
            <person name="Pati A."/>
            <person name="Chen A."/>
            <person name="Palaniappan K."/>
            <person name="Land M."/>
            <person name="Hauser L."/>
            <person name="Chang Y.J."/>
            <person name="Jeffries C.D."/>
            <person name="Chain P."/>
            <person name="Saunders E."/>
            <person name="Han C."/>
            <person name="Detter J.C."/>
            <person name="Brettin T."/>
            <person name="Rohde M."/>
            <person name="Goker M."/>
            <person name="Bristow J."/>
            <person name="Eisen J.A."/>
            <person name="Markowitz V."/>
            <person name="Hugenholtz P."/>
            <person name="Klenk H.P."/>
            <person name="Kyrpides N.C."/>
        </authorList>
    </citation>
    <scope>NUCLEOTIDE SEQUENCE [LARGE SCALE GENOMIC DNA]</scope>
    <source>
        <strain evidence="7">ATCC 25592 / DSM 43247 / BCRC 13721 / JCM 3198 / KCTC 3076 / NBRC 16047 / NCTC 10667</strain>
    </source>
</reference>
<dbReference type="Pfam" id="PF00501">
    <property type="entry name" value="AMP-binding"/>
    <property type="match status" value="2"/>
</dbReference>
<evidence type="ECO:0000259" key="5">
    <source>
        <dbReference type="PROSITE" id="PS50075"/>
    </source>
</evidence>
<dbReference type="Gene3D" id="3.30.559.10">
    <property type="entry name" value="Chloramphenicol acetyltransferase-like domain"/>
    <property type="match status" value="3"/>
</dbReference>
<protein>
    <submittedName>
        <fullName evidence="6">Amino acid adenylation domain protein</fullName>
    </submittedName>
</protein>
<dbReference type="PROSITE" id="PS00455">
    <property type="entry name" value="AMP_BINDING"/>
    <property type="match status" value="2"/>
</dbReference>
<dbReference type="Gene3D" id="1.10.1200.10">
    <property type="entry name" value="ACP-like"/>
    <property type="match status" value="2"/>
</dbReference>
<proteinExistence type="predicted"/>
<dbReference type="Proteomes" id="UP000001219">
    <property type="component" value="Chromosome"/>
</dbReference>
<dbReference type="InterPro" id="IPR020806">
    <property type="entry name" value="PKS_PP-bd"/>
</dbReference>
<dbReference type="GO" id="GO:0031177">
    <property type="term" value="F:phosphopantetheine binding"/>
    <property type="evidence" value="ECO:0007669"/>
    <property type="project" value="InterPro"/>
</dbReference>
<dbReference type="OrthoDB" id="2472181at2"/>
<dbReference type="HOGENOM" id="CLU_000022_0_12_11"/>
<organism evidence="6 7">
    <name type="scientific">Gordonia bronchialis (strain ATCC 25592 / DSM 43247 / BCRC 13721 / JCM 3198 / KCTC 3076 / NBRC 16047 / NCTC 10667)</name>
    <name type="common">Rhodococcus bronchialis</name>
    <dbReference type="NCBI Taxonomy" id="526226"/>
    <lineage>
        <taxon>Bacteria</taxon>
        <taxon>Bacillati</taxon>
        <taxon>Actinomycetota</taxon>
        <taxon>Actinomycetes</taxon>
        <taxon>Mycobacteriales</taxon>
        <taxon>Gordoniaceae</taxon>
        <taxon>Gordonia</taxon>
    </lineage>
</organism>
<reference evidence="7" key="1">
    <citation type="submission" date="2009-10" db="EMBL/GenBank/DDBJ databases">
        <title>The complete chromosome of Gordonia bronchialis DSM 43247.</title>
        <authorList>
            <consortium name="US DOE Joint Genome Institute (JGI-PGF)"/>
            <person name="Lucas S."/>
            <person name="Copeland A."/>
            <person name="Lapidus A."/>
            <person name="Glavina del Rio T."/>
            <person name="Dalin E."/>
            <person name="Tice H."/>
            <person name="Bruce D."/>
            <person name="Goodwin L."/>
            <person name="Pitluck S."/>
            <person name="Kyrpides N."/>
            <person name="Mavromatis K."/>
            <person name="Ivanova N."/>
            <person name="Ovchinnikova G."/>
            <person name="Saunders E."/>
            <person name="Brettin T."/>
            <person name="Detter J.C."/>
            <person name="Han C."/>
            <person name="Larimer F."/>
            <person name="Land M."/>
            <person name="Hauser L."/>
            <person name="Markowitz V."/>
            <person name="Cheng J.-F."/>
            <person name="Hugenholtz P."/>
            <person name="Woyke T."/>
            <person name="Wu D."/>
            <person name="Jando M."/>
            <person name="Schneider S."/>
            <person name="Goeker M."/>
            <person name="Klenk H.-P."/>
            <person name="Eisen J.A."/>
        </authorList>
    </citation>
    <scope>NUCLEOTIDE SEQUENCE [LARGE SCALE GENOMIC DNA]</scope>
    <source>
        <strain evidence="7">ATCC 25592 / DSM 43247 / BCRC 13721 / JCM 3198 / KCTC 3076 / NBRC 16047 / NCTC 10667</strain>
    </source>
</reference>
<dbReference type="GO" id="GO:0003824">
    <property type="term" value="F:catalytic activity"/>
    <property type="evidence" value="ECO:0007669"/>
    <property type="project" value="InterPro"/>
</dbReference>
<keyword evidence="7" id="KW-1185">Reference proteome</keyword>
<dbReference type="FunFam" id="1.10.1200.10:FF:000005">
    <property type="entry name" value="Nonribosomal peptide synthetase 1"/>
    <property type="match status" value="1"/>
</dbReference>
<dbReference type="InterPro" id="IPR009081">
    <property type="entry name" value="PP-bd_ACP"/>
</dbReference>
<dbReference type="Gene3D" id="3.30.300.30">
    <property type="match status" value="2"/>
</dbReference>
<evidence type="ECO:0000256" key="4">
    <source>
        <dbReference type="SAM" id="MobiDB-lite"/>
    </source>
</evidence>
<dbReference type="InterPro" id="IPR001242">
    <property type="entry name" value="Condensation_dom"/>
</dbReference>
<dbReference type="GO" id="GO:0008610">
    <property type="term" value="P:lipid biosynthetic process"/>
    <property type="evidence" value="ECO:0007669"/>
    <property type="project" value="UniProtKB-ARBA"/>
</dbReference>
<dbReference type="eggNOG" id="COG1020">
    <property type="taxonomic scope" value="Bacteria"/>
</dbReference>
<keyword evidence="3" id="KW-0597">Phosphoprotein</keyword>
<dbReference type="GO" id="GO:0044550">
    <property type="term" value="P:secondary metabolite biosynthetic process"/>
    <property type="evidence" value="ECO:0007669"/>
    <property type="project" value="TreeGrafter"/>
</dbReference>
<feature type="compositionally biased region" description="Basic and acidic residues" evidence="4">
    <location>
        <begin position="1"/>
        <end position="10"/>
    </location>
</feature>
<feature type="domain" description="Carrier" evidence="5">
    <location>
        <begin position="2044"/>
        <end position="2119"/>
    </location>
</feature>
<dbReference type="Pfam" id="PF00550">
    <property type="entry name" value="PP-binding"/>
    <property type="match status" value="2"/>
</dbReference>
<dbReference type="SUPFAM" id="SSF56801">
    <property type="entry name" value="Acetyl-CoA synthetase-like"/>
    <property type="match status" value="2"/>
</dbReference>
<feature type="region of interest" description="Disordered" evidence="4">
    <location>
        <begin position="1"/>
        <end position="22"/>
    </location>
</feature>
<dbReference type="PROSITE" id="PS50075">
    <property type="entry name" value="CARRIER"/>
    <property type="match status" value="2"/>
</dbReference>
<evidence type="ECO:0000313" key="6">
    <source>
        <dbReference type="EMBL" id="ACY22918.1"/>
    </source>
</evidence>
<dbReference type="GO" id="GO:0005737">
    <property type="term" value="C:cytoplasm"/>
    <property type="evidence" value="ECO:0007669"/>
    <property type="project" value="TreeGrafter"/>
</dbReference>
<comment type="cofactor">
    <cofactor evidence="1">
        <name>pantetheine 4'-phosphate</name>
        <dbReference type="ChEBI" id="CHEBI:47942"/>
    </cofactor>
</comment>
<dbReference type="FunFam" id="3.40.50.12780:FF:000012">
    <property type="entry name" value="Non-ribosomal peptide synthetase"/>
    <property type="match status" value="1"/>
</dbReference>
<dbReference type="Pfam" id="PF13193">
    <property type="entry name" value="AMP-binding_C"/>
    <property type="match status" value="2"/>
</dbReference>
<dbReference type="SMART" id="SM00823">
    <property type="entry name" value="PKS_PP"/>
    <property type="match status" value="2"/>
</dbReference>
<dbReference type="PANTHER" id="PTHR45527">
    <property type="entry name" value="NONRIBOSOMAL PEPTIDE SYNTHETASE"/>
    <property type="match status" value="1"/>
</dbReference>
<dbReference type="GO" id="GO:0043041">
    <property type="term" value="P:amino acid activation for nonribosomal peptide biosynthetic process"/>
    <property type="evidence" value="ECO:0007669"/>
    <property type="project" value="TreeGrafter"/>
</dbReference>
<gene>
    <name evidence="6" type="ordered locus">Gbro_3734</name>
</gene>
<dbReference type="KEGG" id="gbr:Gbro_3734"/>
<dbReference type="InterPro" id="IPR045851">
    <property type="entry name" value="AMP-bd_C_sf"/>
</dbReference>
<sequence>MQSPEIRPEEPAVDAAAPSERAPGGLQRLDLTAAQRGMWFAEHLSSDYSVNLAQYLDIRYPAGSLDHELFALCNEEAGKAAESPYLRIVENDGIPGQVVDTEYGQHVDIVDFRAEGDPVAAAMAWMRDDYTRPVDLLGDQLVVSVLLRVADDRTFWYTRGHHIIVDGFSALTLIRMTVDRYNAHRRGVAVVEKPAATMAEIVADEKKYRTSTRFANDRAHWLERASDLPARVTLSQRSGQADLSAHNVVASRPLPAELQATAERTATELGSSLAVLLTATFGAFLARMSGTDDVVLSLPVTGRATARIKRGGGMLSNVLPVRLRETTKKTVRELIESTQVELTGALRHQRYRSDDIRRDAGLDGGSYSFGPTVNIVIFDEAIAIDGATVDYRILTSGILEDLLINYYQASPGAPLVVDIHGNPHLYSDSEIASHHQRFFEFFEQAIHNLDSQVDSLALLAAGEVESLRLFEQGPSRSWKGTQAVADHLLAGFCDQVARAPDAIAITDGDTALTYGAFAHRCRELATAVIAAGVRPGDKVAVCLSRSVDQVAAVYATVMAGAAYVPLDPDQPASRRKLVLDVAQPSLVIDASFVESAQRADDHGPQQTPLELSGGGRGAAYVIFTSGSTGVPKGVQVSHAAVLNRLAWMDENYGVGAHDSVLYKTPITFDVSVWELFWPLQRGARLVIAAPGGHRDPQYVRSLMIDMDITVVHFVPSMLDVFLEAAPDGEPVVPATVRRIFTSGEALAGPLAAHVVSESTTDLVNLYGPTEAAVDVTEYRVQAGDTDVPIGRPVANTDVYVLDAGLRRVPIGVTGELYLSGIQLADGYVGNTALTAERFIADPFVAGGRMYRTGDLVRWNARGELIYIGRSDFQLKIRGQRVELGEIEATLLADNDVAAVAVVVRNDGHGARIVAYVRPNQGTSADDQLAERLLGVARARLPEYMVPNAIVGLTEFPTNSSGKLDRGALPAPTYGSTAATEYVAPRSAIELRLAEMIEELLQVDRVGLQDNIFALGADSLSAARLASRMSKEFDRRIPLGEVFDRRNVEDLAHVVDQADGRPDHEALHPIARPDHVPTAYAQTRLWFVNRMDPRSPAYNMPGAVRLGPDVDTTAMAEAVHDLLMRHESLRTRFPSVDGEPVQEILDSDGLGGAGLLRVTDVDHETVVASVAEEASTGFDLVNETGIRTALLRVMRAGVCVETVLVVVLHHIVGDGASLRPLIADLLFAYSARRNGLAPDWEPLAVQYADYALWQRRLLGEPDDDESLLSREIAYWKRQLGDAPELLTLPTDHPRPRVPSGHGGYVDAVLDGTVVSRVRDLASRHGVTTFTVFQVALSTVLARLGGTDDVSIGTAVAGRGEPELSDLVGMFVNTVVLRQRISPADSVIDLLHTAHRIRAEALAHAQVPFEQVVEGVAPHRSLSHSPLFQVSLSLQRDHTSGLDGTLGAQIVDARVPAAKYDLSLSATESADGRRIELEFSYATDIFTQSTVERFASYLRAVLCGMTERPTSAIGSIDLLGDAEIADLTTGDSAVEPDTLRHLLAAGESMAAQTAPALAASDGSVSYGLFSSQTNQIARELISRGIGPGDVVVVSAPRTRQSVLATVAVAKTGAAFVIVDPRLPVDRRSAMLTDSGARVGLTVSAVVDRAQPVTGEIDWVTLDDGTTELRLAGHSGAPIAEDELTRHQYVDDVAYLIYTSGSTGLPKAAAVTHRGLAGMMTNQRELLQLSRSSRVLHVASPSFDASVFEMTMALGSGALLVIADVNTYAGTELERLIADHGVTHAVMTPSVLATLDPGAVPSLTTVLSAGEACPPDLARRWVGTDRHRRFLNLYGPTEVTIWATTDGPLPADGEVTIGYTNTGVGALVLDNALRPAPAGVIGELYLTGEQLGLGYLHRPDLTSTRFVPHPFATGARMYRTGDRVMRLPDGRMVFHGRSDFQLKVRGLRIEPGEVDAALTAHAKVSNALSIGVDGPAGETVLVSYVTAVPGSTLLPEQLIEHAAGLLPPYMVPHTISVIDEFELTTVGKIDRSKLPAVDFSASKEFIAPRTQLESVVAEVFAQVLGVERVSVLDGFFELGGNSLSATKVAARLSAALDRQIPVKEIFEASTVTKLAEYIATSLSGHSSPPLMARKRAEIVPVSAVQRGMWLLNRADPASPAYNVSLALRLTGELDLDALSAAVRDLVHRHETLRTSYPMINGEPIQVIIPAEVVAAELDITPRPVTGDIDDAIAAVTGRGFDVTTSAPVRLAVLQVSEREHVIVFVIHHISADGASMAPLARDLMVAYTARRDGVAPAWSPLQVQYADFTLWQSDRLNATDSDGVTEAQRQLDYWTQRLAGAPETIDLPTDRPRPKAQTFRGGRVDFEVPAELVRSLESVARIHNTTLFMVTHAAYAVLLARLSGRTDLVIGTPYAGRGERALDSIVGMFVNSLALRTEVKPGERFSDLLAHVRRDDLSDMAHADVAFESVVAQTVAKPTSAHNPLFQVMFWFQNIDFPTLDLGDLTVAPVPEEETPAKVDLQMTLYPNDPTAGYGADSGTMRGELIYARDLFDASSVETIAARYLRVLEAIAADADCIVGDIVILTADEQLGSTETEASTRSLSELVALAAAAAPDARAIGPGSTFGQFAAVTAAMAATLPDSDAALTMALMSTVPGLAAAGPEALDEALSTLRNNASDVLGTAVDPVEGNNRT</sequence>
<dbReference type="InterPro" id="IPR023213">
    <property type="entry name" value="CAT-like_dom_sf"/>
</dbReference>
<dbReference type="STRING" id="526226.Gbro_3734"/>
<dbReference type="Gene3D" id="3.40.50.980">
    <property type="match status" value="4"/>
</dbReference>
<feature type="domain" description="Carrier" evidence="5">
    <location>
        <begin position="983"/>
        <end position="1058"/>
    </location>
</feature>
<dbReference type="PANTHER" id="PTHR45527:SF1">
    <property type="entry name" value="FATTY ACID SYNTHASE"/>
    <property type="match status" value="1"/>
</dbReference>
<dbReference type="Pfam" id="PF00668">
    <property type="entry name" value="Condensation"/>
    <property type="match status" value="3"/>
</dbReference>
<dbReference type="CDD" id="cd19540">
    <property type="entry name" value="LCL_NRPS-like"/>
    <property type="match status" value="2"/>
</dbReference>
<dbReference type="Gene3D" id="2.30.38.10">
    <property type="entry name" value="Luciferase, Domain 3"/>
    <property type="match status" value="2"/>
</dbReference>
<keyword evidence="2" id="KW-0596">Phosphopantetheine</keyword>
<dbReference type="Gene3D" id="3.30.559.30">
    <property type="entry name" value="Nonribosomal peptide synthetase, condensation domain"/>
    <property type="match status" value="3"/>
</dbReference>
<evidence type="ECO:0000256" key="3">
    <source>
        <dbReference type="ARBA" id="ARBA00022553"/>
    </source>
</evidence>
<evidence type="ECO:0000313" key="7">
    <source>
        <dbReference type="Proteomes" id="UP000001219"/>
    </source>
</evidence>
<dbReference type="InterPro" id="IPR036736">
    <property type="entry name" value="ACP-like_sf"/>
</dbReference>
<dbReference type="SUPFAM" id="SSF47336">
    <property type="entry name" value="ACP-like"/>
    <property type="match status" value="2"/>
</dbReference>
<accession>D0L2L5</accession>
<dbReference type="InterPro" id="IPR006162">
    <property type="entry name" value="Ppantetheine_attach_site"/>
</dbReference>
<dbReference type="SUPFAM" id="SSF52777">
    <property type="entry name" value="CoA-dependent acyltransferases"/>
    <property type="match status" value="6"/>
</dbReference>
<dbReference type="InterPro" id="IPR020845">
    <property type="entry name" value="AMP-binding_CS"/>
</dbReference>
<evidence type="ECO:0000256" key="2">
    <source>
        <dbReference type="ARBA" id="ARBA00022450"/>
    </source>
</evidence>
<dbReference type="UniPathway" id="UPA00011"/>
<dbReference type="InterPro" id="IPR025110">
    <property type="entry name" value="AMP-bd_C"/>
</dbReference>